<evidence type="ECO:0000313" key="4">
    <source>
        <dbReference type="Proteomes" id="UP001062738"/>
    </source>
</evidence>
<dbReference type="RefSeq" id="WP_265152773.1">
    <property type="nucleotide sequence ID" value="NZ_JAOXXL010000041.1"/>
</dbReference>
<keyword evidence="1" id="KW-1133">Transmembrane helix</keyword>
<feature type="transmembrane region" description="Helical" evidence="1">
    <location>
        <begin position="7"/>
        <end position="27"/>
    </location>
</feature>
<dbReference type="Proteomes" id="UP001062738">
    <property type="component" value="Unassembled WGS sequence"/>
</dbReference>
<feature type="transmembrane region" description="Helical" evidence="1">
    <location>
        <begin position="73"/>
        <end position="94"/>
    </location>
</feature>
<proteinExistence type="predicted"/>
<evidence type="ECO:0000313" key="3">
    <source>
        <dbReference type="EMBL" id="MCY7009043.1"/>
    </source>
</evidence>
<reference evidence="3" key="1">
    <citation type="submission" date="2022-09" db="EMBL/GenBank/DDBJ databases">
        <authorList>
            <person name="Zoaiter M."/>
        </authorList>
    </citation>
    <scope>NUCLEOTIDE SEQUENCE</scope>
    <source>
        <strain evidence="3">DSM 19848</strain>
    </source>
</reference>
<name>A0ABT4DKB1_FUSSI</name>
<feature type="transmembrane region" description="Helical" evidence="1">
    <location>
        <begin position="191"/>
        <end position="213"/>
    </location>
</feature>
<gene>
    <name evidence="3" type="ORF">OCK72_10440</name>
</gene>
<keyword evidence="4" id="KW-1185">Reference proteome</keyword>
<feature type="transmembrane region" description="Helical" evidence="1">
    <location>
        <begin position="114"/>
        <end position="137"/>
    </location>
</feature>
<accession>A0ABT4DKB1</accession>
<organism evidence="3 4">
    <name type="scientific">Fusobacterium simiae</name>
    <dbReference type="NCBI Taxonomy" id="855"/>
    <lineage>
        <taxon>Bacteria</taxon>
        <taxon>Fusobacteriati</taxon>
        <taxon>Fusobacteriota</taxon>
        <taxon>Fusobacteriia</taxon>
        <taxon>Fusobacteriales</taxon>
        <taxon>Fusobacteriaceae</taxon>
        <taxon>Fusobacterium</taxon>
    </lineage>
</organism>
<protein>
    <submittedName>
        <fullName evidence="3">DUF4405 domain-containing protein</fullName>
    </submittedName>
</protein>
<feature type="transmembrane region" description="Helical" evidence="1">
    <location>
        <begin position="149"/>
        <end position="168"/>
    </location>
</feature>
<evidence type="ECO:0000256" key="1">
    <source>
        <dbReference type="SAM" id="Phobius"/>
    </source>
</evidence>
<comment type="caution">
    <text evidence="3">The sequence shown here is derived from an EMBL/GenBank/DDBJ whole genome shotgun (WGS) entry which is preliminary data.</text>
</comment>
<feature type="domain" description="Flavinylation-associated cytochrome" evidence="2">
    <location>
        <begin position="70"/>
        <end position="130"/>
    </location>
</feature>
<dbReference type="EMBL" id="JAOXXL010000041">
    <property type="protein sequence ID" value="MCY7009043.1"/>
    <property type="molecule type" value="Genomic_DNA"/>
</dbReference>
<dbReference type="Pfam" id="PF14358">
    <property type="entry name" value="DUF4405"/>
    <property type="match status" value="1"/>
</dbReference>
<keyword evidence="1" id="KW-0472">Membrane</keyword>
<dbReference type="InterPro" id="IPR025517">
    <property type="entry name" value="DUF4405"/>
</dbReference>
<evidence type="ECO:0000259" key="2">
    <source>
        <dbReference type="Pfam" id="PF14358"/>
    </source>
</evidence>
<keyword evidence="1" id="KW-0812">Transmembrane</keyword>
<feature type="transmembrane region" description="Helical" evidence="1">
    <location>
        <begin position="33"/>
        <end position="52"/>
    </location>
</feature>
<sequence>MKIKINIIVDFLMTILLLFLVSYQIVSEKMHEWLGMTMGILVILHIFLNRWWYKNLFKGKYSLMRIIQTIINFLILLTILGSLISGITMSRYIFPALVPYNNYMALSRALHILSAYWGFVLMSIHLGLHWSMLFSILNQKLLKIKKKYLFFYIILAWGIASYGAYAFYKLNLFSFMFLQSQFIFFDYEKNLFLVFFDYFSIMILWILLSFYTIKLLKRNIFTKK</sequence>